<dbReference type="EMBL" id="AMCI01000086">
    <property type="protein sequence ID" value="EJX10784.1"/>
    <property type="molecule type" value="Genomic_DNA"/>
</dbReference>
<comment type="caution">
    <text evidence="2">The sequence shown here is derived from an EMBL/GenBank/DDBJ whole genome shotgun (WGS) entry which is preliminary data.</text>
</comment>
<name>J9GS65_9ZZZZ</name>
<protein>
    <submittedName>
        <fullName evidence="2">Uncharacterized protein</fullName>
    </submittedName>
</protein>
<evidence type="ECO:0000256" key="1">
    <source>
        <dbReference type="SAM" id="MobiDB-lite"/>
    </source>
</evidence>
<gene>
    <name evidence="2" type="ORF">EVA_00518</name>
</gene>
<reference evidence="2" key="1">
    <citation type="journal article" date="2012" name="PLoS ONE">
        <title>Gene sets for utilization of primary and secondary nutrition supplies in the distal gut of endangered iberian lynx.</title>
        <authorList>
            <person name="Alcaide M."/>
            <person name="Messina E."/>
            <person name="Richter M."/>
            <person name="Bargiela R."/>
            <person name="Peplies J."/>
            <person name="Huws S.A."/>
            <person name="Newbold C.J."/>
            <person name="Golyshin P.N."/>
            <person name="Simon M.A."/>
            <person name="Lopez G."/>
            <person name="Yakimov M.M."/>
            <person name="Ferrer M."/>
        </authorList>
    </citation>
    <scope>NUCLEOTIDE SEQUENCE</scope>
</reference>
<dbReference type="AlphaFoldDB" id="J9GS65"/>
<feature type="compositionally biased region" description="Basic and acidic residues" evidence="1">
    <location>
        <begin position="17"/>
        <end position="40"/>
    </location>
</feature>
<sequence>MVHLSLHPPVPQNDVPKTGERKKTEVFCKSDPDRARTDDP</sequence>
<accession>J9GS65</accession>
<feature type="non-terminal residue" evidence="2">
    <location>
        <position position="40"/>
    </location>
</feature>
<feature type="region of interest" description="Disordered" evidence="1">
    <location>
        <begin position="1"/>
        <end position="40"/>
    </location>
</feature>
<organism evidence="2">
    <name type="scientific">gut metagenome</name>
    <dbReference type="NCBI Taxonomy" id="749906"/>
    <lineage>
        <taxon>unclassified sequences</taxon>
        <taxon>metagenomes</taxon>
        <taxon>organismal metagenomes</taxon>
    </lineage>
</organism>
<proteinExistence type="predicted"/>
<evidence type="ECO:0000313" key="2">
    <source>
        <dbReference type="EMBL" id="EJX10784.1"/>
    </source>
</evidence>